<evidence type="ECO:0000313" key="1">
    <source>
        <dbReference type="EMBL" id="HCO26752.1"/>
    </source>
</evidence>
<dbReference type="AlphaFoldDB" id="A0A3D3RF91"/>
<protein>
    <submittedName>
        <fullName evidence="1">Uncharacterized protein</fullName>
    </submittedName>
</protein>
<name>A0A3D3RF91_9PLAN</name>
<proteinExistence type="predicted"/>
<comment type="caution">
    <text evidence="1">The sequence shown here is derived from an EMBL/GenBank/DDBJ whole genome shotgun (WGS) entry which is preliminary data.</text>
</comment>
<evidence type="ECO:0000313" key="2">
    <source>
        <dbReference type="Proteomes" id="UP000263642"/>
    </source>
</evidence>
<reference evidence="1 2" key="1">
    <citation type="journal article" date="2018" name="Nat. Biotechnol.">
        <title>A standardized bacterial taxonomy based on genome phylogeny substantially revises the tree of life.</title>
        <authorList>
            <person name="Parks D.H."/>
            <person name="Chuvochina M."/>
            <person name="Waite D.W."/>
            <person name="Rinke C."/>
            <person name="Skarshewski A."/>
            <person name="Chaumeil P.A."/>
            <person name="Hugenholtz P."/>
        </authorList>
    </citation>
    <scope>NUCLEOTIDE SEQUENCE [LARGE SCALE GENOMIC DNA]</scope>
    <source>
        <strain evidence="1">UBA9375</strain>
    </source>
</reference>
<accession>A0A3D3RF91</accession>
<dbReference type="EMBL" id="DQAY01000173">
    <property type="protein sequence ID" value="HCO26752.1"/>
    <property type="molecule type" value="Genomic_DNA"/>
</dbReference>
<organism evidence="1 2">
    <name type="scientific">Gimesia maris</name>
    <dbReference type="NCBI Taxonomy" id="122"/>
    <lineage>
        <taxon>Bacteria</taxon>
        <taxon>Pseudomonadati</taxon>
        <taxon>Planctomycetota</taxon>
        <taxon>Planctomycetia</taxon>
        <taxon>Planctomycetales</taxon>
        <taxon>Planctomycetaceae</taxon>
        <taxon>Gimesia</taxon>
    </lineage>
</organism>
<sequence>MPGVSGDENVNAPFAPGAICGGFAKLPGLVWFGRVEGFPPMGGSEYSKSFAEEELVMCRSILVKCDAVNRVD</sequence>
<dbReference type="Proteomes" id="UP000263642">
    <property type="component" value="Unassembled WGS sequence"/>
</dbReference>
<gene>
    <name evidence="1" type="ORF">DIT97_28460</name>
</gene>